<keyword evidence="7" id="KW-0998">Cell outer membrane</keyword>
<dbReference type="Gene3D" id="2.40.160.60">
    <property type="entry name" value="Outer membrane protein transport protein (OMPP1/FadL/TodX)"/>
    <property type="match status" value="1"/>
</dbReference>
<sequence>MRVFSAPLTCLSLALLAAAPISAHATLGVFEHGNGIQSMAMGGVSYSVAYETTALAANPAHALGLGNRYDVGVDLFWAEAIASYRGNAAGPDESYPSDAKSYYAIPQGGWSTRLSDRLGLGVTLLNAGLGPSYHGSPYERFGGDRNVMMNLASTSLVTALAYRLNERNVVGASLNLGYQEFSVKGLEFLDNAQTSIAPGHVTNQGKDGAFTGGFSLGWHGELTPWMSWGAGYRTRNWTQKHRDYRGLIAEGGRLELPSIYGIGVTLKPVALWTVAVEVQHYDYRKQRAFRNGLAQFETGELLGSDQGPGFNFDNQTAYKLGVSWQATPALALRAGYIYANRVVNSTETLFGVLGCVTATYQYSAGATWVRNGWEFSGMATHMPAKSARGRNSIPDAFGGGEIDISDELIAIGFSLGRRF</sequence>
<keyword evidence="6" id="KW-0472">Membrane</keyword>
<evidence type="ECO:0000256" key="3">
    <source>
        <dbReference type="ARBA" id="ARBA00022452"/>
    </source>
</evidence>
<keyword evidence="10" id="KW-1185">Reference proteome</keyword>
<comment type="subcellular location">
    <subcellularLocation>
        <location evidence="1">Cell outer membrane</location>
        <topology evidence="1">Multi-pass membrane protein</topology>
    </subcellularLocation>
</comment>
<keyword evidence="4" id="KW-0812">Transmembrane</keyword>
<evidence type="ECO:0000256" key="5">
    <source>
        <dbReference type="ARBA" id="ARBA00022729"/>
    </source>
</evidence>
<evidence type="ECO:0000256" key="7">
    <source>
        <dbReference type="ARBA" id="ARBA00023237"/>
    </source>
</evidence>
<comment type="caution">
    <text evidence="9">The sequence shown here is derived from an EMBL/GenBank/DDBJ whole genome shotgun (WGS) entry which is preliminary data.</text>
</comment>
<evidence type="ECO:0000256" key="1">
    <source>
        <dbReference type="ARBA" id="ARBA00004571"/>
    </source>
</evidence>
<dbReference type="InterPro" id="IPR005017">
    <property type="entry name" value="OMPP1/FadL/TodX"/>
</dbReference>
<gene>
    <name evidence="9" type="ORF">DFR24_4861</name>
</gene>
<evidence type="ECO:0000256" key="8">
    <source>
        <dbReference type="SAM" id="SignalP"/>
    </source>
</evidence>
<dbReference type="EMBL" id="SOBT01000013">
    <property type="protein sequence ID" value="TDU23334.1"/>
    <property type="molecule type" value="Genomic_DNA"/>
</dbReference>
<evidence type="ECO:0000313" key="10">
    <source>
        <dbReference type="Proteomes" id="UP000295341"/>
    </source>
</evidence>
<dbReference type="PANTHER" id="PTHR35093:SF8">
    <property type="entry name" value="OUTER MEMBRANE PROTEIN NMB0088-RELATED"/>
    <property type="match status" value="1"/>
</dbReference>
<evidence type="ECO:0000256" key="6">
    <source>
        <dbReference type="ARBA" id="ARBA00023136"/>
    </source>
</evidence>
<organism evidence="9 10">
    <name type="scientific">Panacagrimonas perspica</name>
    <dbReference type="NCBI Taxonomy" id="381431"/>
    <lineage>
        <taxon>Bacteria</taxon>
        <taxon>Pseudomonadati</taxon>
        <taxon>Pseudomonadota</taxon>
        <taxon>Gammaproteobacteria</taxon>
        <taxon>Nevskiales</taxon>
        <taxon>Nevskiaceae</taxon>
        <taxon>Panacagrimonas</taxon>
    </lineage>
</organism>
<dbReference type="GO" id="GO:0009279">
    <property type="term" value="C:cell outer membrane"/>
    <property type="evidence" value="ECO:0007669"/>
    <property type="project" value="UniProtKB-SubCell"/>
</dbReference>
<dbReference type="PANTHER" id="PTHR35093">
    <property type="entry name" value="OUTER MEMBRANE PROTEIN NMB0088-RELATED"/>
    <property type="match status" value="1"/>
</dbReference>
<dbReference type="Pfam" id="PF03349">
    <property type="entry name" value="Toluene_X"/>
    <property type="match status" value="1"/>
</dbReference>
<reference evidence="9 10" key="1">
    <citation type="submission" date="2019-03" db="EMBL/GenBank/DDBJ databases">
        <title>Genomic Encyclopedia of Type Strains, Phase IV (KMG-IV): sequencing the most valuable type-strain genomes for metagenomic binning, comparative biology and taxonomic classification.</title>
        <authorList>
            <person name="Goeker M."/>
        </authorList>
    </citation>
    <scope>NUCLEOTIDE SEQUENCE [LARGE SCALE GENOMIC DNA]</scope>
    <source>
        <strain evidence="9 10">DSM 26377</strain>
    </source>
</reference>
<dbReference type="RefSeq" id="WP_133884000.1">
    <property type="nucleotide sequence ID" value="NZ_MWIN01000043.1"/>
</dbReference>
<comment type="similarity">
    <text evidence="2">Belongs to the OmpP1/FadL family.</text>
</comment>
<protein>
    <submittedName>
        <fullName evidence="9">Long-chain fatty acid transport protein</fullName>
    </submittedName>
</protein>
<dbReference type="GO" id="GO:0015483">
    <property type="term" value="F:long-chain fatty acid transporting porin activity"/>
    <property type="evidence" value="ECO:0007669"/>
    <property type="project" value="TreeGrafter"/>
</dbReference>
<dbReference type="Proteomes" id="UP000295341">
    <property type="component" value="Unassembled WGS sequence"/>
</dbReference>
<evidence type="ECO:0000256" key="2">
    <source>
        <dbReference type="ARBA" id="ARBA00008163"/>
    </source>
</evidence>
<dbReference type="SUPFAM" id="SSF56935">
    <property type="entry name" value="Porins"/>
    <property type="match status" value="1"/>
</dbReference>
<accession>A0A4R7NQU0</accession>
<dbReference type="OrthoDB" id="19849at2"/>
<keyword evidence="5 8" id="KW-0732">Signal</keyword>
<feature type="chain" id="PRO_5020195343" evidence="8">
    <location>
        <begin position="26"/>
        <end position="419"/>
    </location>
</feature>
<proteinExistence type="inferred from homology"/>
<keyword evidence="3" id="KW-1134">Transmembrane beta strand</keyword>
<feature type="signal peptide" evidence="8">
    <location>
        <begin position="1"/>
        <end position="25"/>
    </location>
</feature>
<evidence type="ECO:0000256" key="4">
    <source>
        <dbReference type="ARBA" id="ARBA00022692"/>
    </source>
</evidence>
<name>A0A4R7NQU0_9GAMM</name>
<dbReference type="AlphaFoldDB" id="A0A4R7NQU0"/>
<evidence type="ECO:0000313" key="9">
    <source>
        <dbReference type="EMBL" id="TDU23334.1"/>
    </source>
</evidence>